<proteinExistence type="predicted"/>
<organism evidence="1 2">
    <name type="scientific">Candidatus Methylobacter titanis</name>
    <dbReference type="NCBI Taxonomy" id="3053457"/>
    <lineage>
        <taxon>Bacteria</taxon>
        <taxon>Pseudomonadati</taxon>
        <taxon>Pseudomonadota</taxon>
        <taxon>Gammaproteobacteria</taxon>
        <taxon>Methylococcales</taxon>
        <taxon>Methylococcaceae</taxon>
        <taxon>Methylobacter</taxon>
    </lineage>
</organism>
<name>A0AA43Q601_9GAMM</name>
<protein>
    <submittedName>
        <fullName evidence="1">DUF3486 family protein</fullName>
    </submittedName>
</protein>
<comment type="caution">
    <text evidence="1">The sequence shown here is derived from an EMBL/GenBank/DDBJ whole genome shotgun (WGS) entry which is preliminary data.</text>
</comment>
<evidence type="ECO:0000313" key="2">
    <source>
        <dbReference type="Proteomes" id="UP001160519"/>
    </source>
</evidence>
<reference evidence="1" key="1">
    <citation type="submission" date="2023-01" db="EMBL/GenBank/DDBJ databases">
        <title>Biogeochemical cycle of methane in antarctic sediments.</title>
        <authorList>
            <person name="Roldan D.M."/>
            <person name="Menes R.J."/>
        </authorList>
    </citation>
    <scope>NUCLEOTIDE SEQUENCE [LARGE SCALE GENOMIC DNA]</scope>
    <source>
        <strain evidence="1">K-2018 MAG008</strain>
    </source>
</reference>
<accession>A0AA43Q601</accession>
<dbReference type="AlphaFoldDB" id="A0AA43Q601"/>
<dbReference type="Proteomes" id="UP001160519">
    <property type="component" value="Unassembled WGS sequence"/>
</dbReference>
<sequence>MPKPSLVDSLEPEQRAAFERELNRRNFADYDGLVGWLDANGFEISRSSAYRHGAKLKRRIQAVKNSTEAARMIAEAAPDDSDLRSAAVISLVQSELFDVMVSLQDLNEAEPAERVGLLKEAAKSVLDMTRASVLQKKLAQDVRAAIRLEARAEAAEDLTQGLKNDGISEALEASIKRILLGK</sequence>
<dbReference type="Pfam" id="PF11985">
    <property type="entry name" value="Phage_Mu_Gp27"/>
    <property type="match status" value="1"/>
</dbReference>
<gene>
    <name evidence="1" type="ORF">PSU93_09370</name>
</gene>
<dbReference type="InterPro" id="IPR021874">
    <property type="entry name" value="Phage_Mu_Gp27"/>
</dbReference>
<dbReference type="EMBL" id="JAQSDF010000027">
    <property type="protein sequence ID" value="MDI1231345.1"/>
    <property type="molecule type" value="Genomic_DNA"/>
</dbReference>
<evidence type="ECO:0000313" key="1">
    <source>
        <dbReference type="EMBL" id="MDI1231345.1"/>
    </source>
</evidence>
<keyword evidence="2" id="KW-1185">Reference proteome</keyword>